<evidence type="ECO:0000256" key="1">
    <source>
        <dbReference type="SAM" id="MobiDB-lite"/>
    </source>
</evidence>
<dbReference type="KEGG" id="slau:SLA_3175"/>
<feature type="region of interest" description="Disordered" evidence="1">
    <location>
        <begin position="26"/>
        <end position="61"/>
    </location>
</feature>
<feature type="compositionally biased region" description="Polar residues" evidence="1">
    <location>
        <begin position="1"/>
        <end position="13"/>
    </location>
</feature>
<evidence type="ECO:0000313" key="3">
    <source>
        <dbReference type="Proteomes" id="UP000217676"/>
    </source>
</evidence>
<evidence type="ECO:0000313" key="2">
    <source>
        <dbReference type="EMBL" id="BAU84089.1"/>
    </source>
</evidence>
<proteinExistence type="predicted"/>
<gene>
    <name evidence="2" type="ORF">SLA_3175</name>
</gene>
<organism evidence="2 3">
    <name type="scientific">Streptomyces laurentii</name>
    <dbReference type="NCBI Taxonomy" id="39478"/>
    <lineage>
        <taxon>Bacteria</taxon>
        <taxon>Bacillati</taxon>
        <taxon>Actinomycetota</taxon>
        <taxon>Actinomycetes</taxon>
        <taxon>Kitasatosporales</taxon>
        <taxon>Streptomycetaceae</taxon>
        <taxon>Streptomyces</taxon>
    </lineage>
</organism>
<name>A0A160NYS8_STRLU</name>
<accession>A0A160NYS8</accession>
<keyword evidence="3" id="KW-1185">Reference proteome</keyword>
<dbReference type="EMBL" id="AP017424">
    <property type="protein sequence ID" value="BAU84089.1"/>
    <property type="molecule type" value="Genomic_DNA"/>
</dbReference>
<dbReference type="AlphaFoldDB" id="A0A160NYS8"/>
<sequence>MTKSLSTAPSTTLSRHERHRFRTELNTMAVEPSRRRGPGVPLYVKTLPDPDPDPDPAAHEYPSDATEIVINPSGKASYPDERPEDRTVEGILLRRSAHTHRQVAAMESLWCAGCGGRPDVDRRGMLWVLPAAGVRRAGFPAGPLLVDVPPLCLADAARALRASDDPPGDVLALRVTEAEVVGVRGTVYAPTGEALGAPEVVLFDDPRVHRVVADQLIREITRAEIDDTTLSAFAHRPADH</sequence>
<feature type="region of interest" description="Disordered" evidence="1">
    <location>
        <begin position="1"/>
        <end position="20"/>
    </location>
</feature>
<dbReference type="Proteomes" id="UP000217676">
    <property type="component" value="Chromosome"/>
</dbReference>
<reference evidence="2 3" key="1">
    <citation type="journal article" date="2016" name="Genome Announc.">
        <title>Complete Genome Sequence of Thiostrepton-Producing Streptomyces laurentii ATCC 31255.</title>
        <authorList>
            <person name="Doi K."/>
            <person name="Fujino Y."/>
            <person name="Nagayoshi Y."/>
            <person name="Ohshima T."/>
            <person name="Ogata S."/>
        </authorList>
    </citation>
    <scope>NUCLEOTIDE SEQUENCE [LARGE SCALE GENOMIC DNA]</scope>
    <source>
        <strain evidence="2 3">ATCC 31255</strain>
    </source>
</reference>
<protein>
    <submittedName>
        <fullName evidence="2">Uncharacterized protein</fullName>
    </submittedName>
</protein>